<reference evidence="6" key="1">
    <citation type="submission" date="2020-12" db="EMBL/GenBank/DDBJ databases">
        <title>Vagococcus allomyrinae sp. nov. and Enterococcus lavae sp. nov., isolated from the larvae of Allomyrina dichotoma.</title>
        <authorList>
            <person name="Lee S.D."/>
        </authorList>
    </citation>
    <scope>NUCLEOTIDE SEQUENCE</scope>
    <source>
        <strain evidence="6">BWB3-3</strain>
    </source>
</reference>
<dbReference type="PANTHER" id="PTHR30185:SF12">
    <property type="entry name" value="TRANSCRIPTIONAL REGULATOR MANR"/>
    <property type="match status" value="1"/>
</dbReference>
<feature type="domain" description="PRD" evidence="5">
    <location>
        <begin position="298"/>
        <end position="405"/>
    </location>
</feature>
<dbReference type="PROSITE" id="PS51099">
    <property type="entry name" value="PTS_EIIB_TYPE_2"/>
    <property type="match status" value="1"/>
</dbReference>
<sequence>MKNKRIQEMLITLGKTGRVSDLSNWAEVYGVSKRTIQNDLQKVSEIIASDYRLELVKSGSEAYLLEGEVSLLKKFQEELLEKGLVDFSQTNNRQLAIIKKLLLLNEIVSYRQLSELFYVSRSSIAADMKQVKKYFNSSPVPLTIDHLGTSFKGDEYAIQGVLRHFISEYTWSQSSDEELMIQLYYYFFEADLVDDLRQIHSSFLKKIKTQISDQNARNIQTALIVLVCRGRHHHRLEKPMTIDYSYEQLRDMTTYLFALDISQQVEAKLGVVFSKNDLLYLNKILIASGVEPVNFLVETNGTYQRFISEAVSKMSVSVGINLRDDQLLHEGLVTHIIPMIYRIQNNSQIKNPLLAVIKSKYSVMYGLTWFVMMDLEKELAINLSEDEVAFIMVHFQAAIERKRQTLRVLFVCPNGYGTSSLLASQVRQVLPNSESYETLSLNQLEENDLSGFDFIISTITLAVPDNKIIKVSPILTQRDVKTILDKYGDWFIERSAYFKAPATLSAANSLILDVLQLSDIYVNQHYDSKAEVLDFLCTELEQEEHVTSEFRQSIFGRESLAPTNISNGVAVPHGNPHYVRRSKVKIVVNTHKIPWGEEDIDVVMMLAINKEDVAYVEPMLMRVFKMIYDRETVEAVFLKSDRQQIFHSILFDDEQEQ</sequence>
<name>A0A940SYD2_9ENTE</name>
<dbReference type="Gene3D" id="3.40.50.2300">
    <property type="match status" value="1"/>
</dbReference>
<dbReference type="RefSeq" id="WP_209532729.1">
    <property type="nucleotide sequence ID" value="NZ_JAEEGA010000025.1"/>
</dbReference>
<evidence type="ECO:0000256" key="1">
    <source>
        <dbReference type="ARBA" id="ARBA00022679"/>
    </source>
</evidence>
<dbReference type="InterPro" id="IPR036634">
    <property type="entry name" value="PRD_sf"/>
</dbReference>
<comment type="caution">
    <text evidence="6">The sequence shown here is derived from an EMBL/GenBank/DDBJ whole genome shotgun (WGS) entry which is preliminary data.</text>
</comment>
<dbReference type="GO" id="GO:0009401">
    <property type="term" value="P:phosphoenolpyruvate-dependent sugar phosphotransferase system"/>
    <property type="evidence" value="ECO:0007669"/>
    <property type="project" value="InterPro"/>
</dbReference>
<proteinExistence type="predicted"/>
<dbReference type="Proteomes" id="UP000674938">
    <property type="component" value="Unassembled WGS sequence"/>
</dbReference>
<dbReference type="InterPro" id="IPR003501">
    <property type="entry name" value="PTS_EIIB_2/3"/>
</dbReference>
<dbReference type="SUPFAM" id="SSF63520">
    <property type="entry name" value="PTS-regulatory domain, PRD"/>
    <property type="match status" value="1"/>
</dbReference>
<dbReference type="Gene3D" id="1.10.1790.10">
    <property type="entry name" value="PRD domain"/>
    <property type="match status" value="1"/>
</dbReference>
<evidence type="ECO:0000259" key="3">
    <source>
        <dbReference type="PROSITE" id="PS51094"/>
    </source>
</evidence>
<feature type="domain" description="PTS EIIB type-2" evidence="4">
    <location>
        <begin position="406"/>
        <end position="495"/>
    </location>
</feature>
<dbReference type="PANTHER" id="PTHR30185">
    <property type="entry name" value="CRYPTIC BETA-GLUCOSIDE BGL OPERON ANTITERMINATOR"/>
    <property type="match status" value="1"/>
</dbReference>
<dbReference type="Gene3D" id="3.40.930.10">
    <property type="entry name" value="Mannitol-specific EII, Chain A"/>
    <property type="match status" value="1"/>
</dbReference>
<accession>A0A940SYD2</accession>
<dbReference type="Pfam" id="PF00359">
    <property type="entry name" value="PTS_EIIA_2"/>
    <property type="match status" value="1"/>
</dbReference>
<dbReference type="AlphaFoldDB" id="A0A940SYD2"/>
<keyword evidence="2" id="KW-0677">Repeat</keyword>
<keyword evidence="1" id="KW-0808">Transferase</keyword>
<dbReference type="PROSITE" id="PS51094">
    <property type="entry name" value="PTS_EIIA_TYPE_2"/>
    <property type="match status" value="1"/>
</dbReference>
<dbReference type="InterPro" id="IPR016152">
    <property type="entry name" value="PTrfase/Anion_transptr"/>
</dbReference>
<evidence type="ECO:0000259" key="4">
    <source>
        <dbReference type="PROSITE" id="PS51099"/>
    </source>
</evidence>
<evidence type="ECO:0000259" key="5">
    <source>
        <dbReference type="PROSITE" id="PS51372"/>
    </source>
</evidence>
<gene>
    <name evidence="6" type="ORF">I6N95_25330</name>
</gene>
<dbReference type="InterPro" id="IPR050661">
    <property type="entry name" value="BglG_antiterminators"/>
</dbReference>
<dbReference type="Pfam" id="PF00874">
    <property type="entry name" value="PRD"/>
    <property type="match status" value="1"/>
</dbReference>
<dbReference type="SUPFAM" id="SSF55804">
    <property type="entry name" value="Phoshotransferase/anion transport protein"/>
    <property type="match status" value="1"/>
</dbReference>
<dbReference type="InterPro" id="IPR036388">
    <property type="entry name" value="WH-like_DNA-bd_sf"/>
</dbReference>
<dbReference type="InterPro" id="IPR036095">
    <property type="entry name" value="PTS_EIIB-like_sf"/>
</dbReference>
<evidence type="ECO:0000313" key="6">
    <source>
        <dbReference type="EMBL" id="MBP1044336.1"/>
    </source>
</evidence>
<dbReference type="GO" id="GO:0008982">
    <property type="term" value="F:protein-N(PI)-phosphohistidine-sugar phosphotransferase activity"/>
    <property type="evidence" value="ECO:0007669"/>
    <property type="project" value="InterPro"/>
</dbReference>
<dbReference type="Gene3D" id="1.10.10.10">
    <property type="entry name" value="Winged helix-like DNA-binding domain superfamily/Winged helix DNA-binding domain"/>
    <property type="match status" value="1"/>
</dbReference>
<keyword evidence="7" id="KW-1185">Reference proteome</keyword>
<evidence type="ECO:0000256" key="2">
    <source>
        <dbReference type="ARBA" id="ARBA00022737"/>
    </source>
</evidence>
<dbReference type="GO" id="GO:0006355">
    <property type="term" value="P:regulation of DNA-templated transcription"/>
    <property type="evidence" value="ECO:0007669"/>
    <property type="project" value="InterPro"/>
</dbReference>
<organism evidence="6 7">
    <name type="scientific">Vagococcus allomyrinae</name>
    <dbReference type="NCBI Taxonomy" id="2794353"/>
    <lineage>
        <taxon>Bacteria</taxon>
        <taxon>Bacillati</taxon>
        <taxon>Bacillota</taxon>
        <taxon>Bacilli</taxon>
        <taxon>Lactobacillales</taxon>
        <taxon>Enterococcaceae</taxon>
        <taxon>Vagococcus</taxon>
    </lineage>
</organism>
<protein>
    <submittedName>
        <fullName evidence="6">Transcription antiterminator</fullName>
    </submittedName>
</protein>
<dbReference type="CDD" id="cd05568">
    <property type="entry name" value="PTS_IIB_bgl_like"/>
    <property type="match status" value="1"/>
</dbReference>
<dbReference type="InterPro" id="IPR002178">
    <property type="entry name" value="PTS_EIIA_type-2_dom"/>
</dbReference>
<dbReference type="PROSITE" id="PS51372">
    <property type="entry name" value="PRD_2"/>
    <property type="match status" value="1"/>
</dbReference>
<dbReference type="EMBL" id="JAEEGA010000025">
    <property type="protein sequence ID" value="MBP1044336.1"/>
    <property type="molecule type" value="Genomic_DNA"/>
</dbReference>
<dbReference type="InterPro" id="IPR013011">
    <property type="entry name" value="PTS_EIIB_2"/>
</dbReference>
<evidence type="ECO:0000313" key="7">
    <source>
        <dbReference type="Proteomes" id="UP000674938"/>
    </source>
</evidence>
<dbReference type="Pfam" id="PF02302">
    <property type="entry name" value="PTS_IIB"/>
    <property type="match status" value="1"/>
</dbReference>
<dbReference type="SUPFAM" id="SSF52794">
    <property type="entry name" value="PTS system IIB component-like"/>
    <property type="match status" value="1"/>
</dbReference>
<dbReference type="InterPro" id="IPR011608">
    <property type="entry name" value="PRD"/>
</dbReference>
<feature type="domain" description="PTS EIIA type-2" evidence="3">
    <location>
        <begin position="513"/>
        <end position="653"/>
    </location>
</feature>